<dbReference type="InterPro" id="IPR018714">
    <property type="entry name" value="DUF2237"/>
</dbReference>
<keyword evidence="2" id="KW-1185">Reference proteome</keyword>
<name>A0A6A5YY41_9PLEO</name>
<dbReference type="EMBL" id="ML977332">
    <property type="protein sequence ID" value="KAF2112020.1"/>
    <property type="molecule type" value="Genomic_DNA"/>
</dbReference>
<protein>
    <submittedName>
        <fullName evidence="1">Uncharacterized protein</fullName>
    </submittedName>
</protein>
<dbReference type="Gene3D" id="3.30.56.110">
    <property type="entry name" value="Protein of unknown function DUF2237"/>
    <property type="match status" value="1"/>
</dbReference>
<dbReference type="Pfam" id="PF09996">
    <property type="entry name" value="DUF2237"/>
    <property type="match status" value="1"/>
</dbReference>
<organism evidence="1 2">
    <name type="scientific">Lophiotrema nucula</name>
    <dbReference type="NCBI Taxonomy" id="690887"/>
    <lineage>
        <taxon>Eukaryota</taxon>
        <taxon>Fungi</taxon>
        <taxon>Dikarya</taxon>
        <taxon>Ascomycota</taxon>
        <taxon>Pezizomycotina</taxon>
        <taxon>Dothideomycetes</taxon>
        <taxon>Pleosporomycetidae</taxon>
        <taxon>Pleosporales</taxon>
        <taxon>Lophiotremataceae</taxon>
        <taxon>Lophiotrema</taxon>
    </lineage>
</organism>
<evidence type="ECO:0000313" key="1">
    <source>
        <dbReference type="EMBL" id="KAF2112020.1"/>
    </source>
</evidence>
<sequence length="220" mass="24601">MPILASPRGIRTAPAIDQRRFPAQRHQPYEATSRLPWITQSPNAPQLFLLMSFLRRILQSLPIKQTRRQFAQVHDIQVKAAKGQTVENVFEGSTSATPAAMERNVFQKPLQLHSTRPLTGYMRTGYCEAPKSDFGNHSVAGIVTNEFLDFSASRGNDLRQAGLTDGCKWCLCVSRWKEAFDARSGEGDKRVPKVVLGATNERALEGIKMEDLKAFAVDKE</sequence>
<dbReference type="PANTHER" id="PTHR37466:SF1">
    <property type="entry name" value="SLR1628 PROTEIN"/>
    <property type="match status" value="1"/>
</dbReference>
<reference evidence="1" key="1">
    <citation type="journal article" date="2020" name="Stud. Mycol.">
        <title>101 Dothideomycetes genomes: a test case for predicting lifestyles and emergence of pathogens.</title>
        <authorList>
            <person name="Haridas S."/>
            <person name="Albert R."/>
            <person name="Binder M."/>
            <person name="Bloem J."/>
            <person name="Labutti K."/>
            <person name="Salamov A."/>
            <person name="Andreopoulos B."/>
            <person name="Baker S."/>
            <person name="Barry K."/>
            <person name="Bills G."/>
            <person name="Bluhm B."/>
            <person name="Cannon C."/>
            <person name="Castanera R."/>
            <person name="Culley D."/>
            <person name="Daum C."/>
            <person name="Ezra D."/>
            <person name="Gonzalez J."/>
            <person name="Henrissat B."/>
            <person name="Kuo A."/>
            <person name="Liang C."/>
            <person name="Lipzen A."/>
            <person name="Lutzoni F."/>
            <person name="Magnuson J."/>
            <person name="Mondo S."/>
            <person name="Nolan M."/>
            <person name="Ohm R."/>
            <person name="Pangilinan J."/>
            <person name="Park H.-J."/>
            <person name="Ramirez L."/>
            <person name="Alfaro M."/>
            <person name="Sun H."/>
            <person name="Tritt A."/>
            <person name="Yoshinaga Y."/>
            <person name="Zwiers L.-H."/>
            <person name="Turgeon B."/>
            <person name="Goodwin S."/>
            <person name="Spatafora J."/>
            <person name="Crous P."/>
            <person name="Grigoriev I."/>
        </authorList>
    </citation>
    <scope>NUCLEOTIDE SEQUENCE</scope>
    <source>
        <strain evidence="1">CBS 627.86</strain>
    </source>
</reference>
<evidence type="ECO:0000313" key="2">
    <source>
        <dbReference type="Proteomes" id="UP000799770"/>
    </source>
</evidence>
<dbReference type="PANTHER" id="PTHR37466">
    <property type="entry name" value="SLR1628 PROTEIN"/>
    <property type="match status" value="1"/>
</dbReference>
<accession>A0A6A5YY41</accession>
<dbReference type="OrthoDB" id="1517790at2759"/>
<proteinExistence type="predicted"/>
<dbReference type="Proteomes" id="UP000799770">
    <property type="component" value="Unassembled WGS sequence"/>
</dbReference>
<gene>
    <name evidence="1" type="ORF">BDV96DRAFT_580998</name>
</gene>
<dbReference type="AlphaFoldDB" id="A0A6A5YY41"/>